<accession>A0A4Y5YG40</accession>
<gene>
    <name evidence="1" type="ORF">FH971_12855</name>
</gene>
<dbReference type="PANTHER" id="PTHR35175:SF2">
    <property type="entry name" value="DUF1289 DOMAIN-CONTAINING PROTEIN"/>
    <property type="match status" value="1"/>
</dbReference>
<protein>
    <submittedName>
        <fullName evidence="1">DUF1289 domain-containing protein</fullName>
    </submittedName>
</protein>
<dbReference type="KEGG" id="spol:FH971_12855"/>
<evidence type="ECO:0000313" key="1">
    <source>
        <dbReference type="EMBL" id="QDE31770.1"/>
    </source>
</evidence>
<dbReference type="Pfam" id="PF06945">
    <property type="entry name" value="DUF1289"/>
    <property type="match status" value="1"/>
</dbReference>
<dbReference type="PANTHER" id="PTHR35175">
    <property type="entry name" value="DUF1289 DOMAIN-CONTAINING PROTEIN"/>
    <property type="match status" value="1"/>
</dbReference>
<organism evidence="1 2">
    <name type="scientific">Shewanella polaris</name>
    <dbReference type="NCBI Taxonomy" id="2588449"/>
    <lineage>
        <taxon>Bacteria</taxon>
        <taxon>Pseudomonadati</taxon>
        <taxon>Pseudomonadota</taxon>
        <taxon>Gammaproteobacteria</taxon>
        <taxon>Alteromonadales</taxon>
        <taxon>Shewanellaceae</taxon>
        <taxon>Shewanella</taxon>
    </lineage>
</organism>
<dbReference type="RefSeq" id="WP_140234561.1">
    <property type="nucleotide sequence ID" value="NZ_CP041036.1"/>
</dbReference>
<sequence>MHSPCVARCGLNEDDYCMGCFRHIDEIVTWLQTSHEQKQQICDSLAHRKQQFLGDSNNQTLSRAKWLEAEKRLGEDADKLENDNTR</sequence>
<dbReference type="AlphaFoldDB" id="A0A4Y5YG40"/>
<name>A0A4Y5YG40_9GAMM</name>
<dbReference type="Proteomes" id="UP000319809">
    <property type="component" value="Chromosome"/>
</dbReference>
<keyword evidence="2" id="KW-1185">Reference proteome</keyword>
<evidence type="ECO:0000313" key="2">
    <source>
        <dbReference type="Proteomes" id="UP000319809"/>
    </source>
</evidence>
<reference evidence="1 2" key="1">
    <citation type="submission" date="2019-06" db="EMBL/GenBank/DDBJ databases">
        <title>The genome of Shewanella sp. SM1901.</title>
        <authorList>
            <person name="Cha Q."/>
        </authorList>
    </citation>
    <scope>NUCLEOTIDE SEQUENCE [LARGE SCALE GENOMIC DNA]</scope>
    <source>
        <strain evidence="1 2">SM1901</strain>
    </source>
</reference>
<dbReference type="InterPro" id="IPR010710">
    <property type="entry name" value="DUF1289"/>
</dbReference>
<proteinExistence type="predicted"/>
<dbReference type="EMBL" id="CP041036">
    <property type="protein sequence ID" value="QDE31770.1"/>
    <property type="molecule type" value="Genomic_DNA"/>
</dbReference>